<dbReference type="OrthoDB" id="9814591at2"/>
<organism evidence="8 9">
    <name type="scientific">Aliiruegeria lutimaris</name>
    <dbReference type="NCBI Taxonomy" id="571298"/>
    <lineage>
        <taxon>Bacteria</taxon>
        <taxon>Pseudomonadati</taxon>
        <taxon>Pseudomonadota</taxon>
        <taxon>Alphaproteobacteria</taxon>
        <taxon>Rhodobacterales</taxon>
        <taxon>Roseobacteraceae</taxon>
        <taxon>Aliiruegeria</taxon>
    </lineage>
</organism>
<keyword evidence="5 7" id="KW-0456">Lyase</keyword>
<evidence type="ECO:0000313" key="8">
    <source>
        <dbReference type="EMBL" id="SDK36457.1"/>
    </source>
</evidence>
<evidence type="ECO:0000256" key="5">
    <source>
        <dbReference type="ARBA" id="ARBA00023239"/>
    </source>
</evidence>
<dbReference type="PANTHER" id="PTHR30518">
    <property type="entry name" value="ENDOLYTIC MUREIN TRANSGLYCOSYLASE"/>
    <property type="match status" value="1"/>
</dbReference>
<dbReference type="AlphaFoldDB" id="A0A1G9BAA8"/>
<comment type="catalytic activity">
    <reaction evidence="7">
        <text>a peptidoglycan chain = a peptidoglycan chain with N-acetyl-1,6-anhydromuramyl-[peptide] at the reducing end + a peptidoglycan chain with N-acetylglucosamine at the non-reducing end.</text>
        <dbReference type="EC" id="4.2.2.29"/>
    </reaction>
</comment>
<evidence type="ECO:0000256" key="2">
    <source>
        <dbReference type="ARBA" id="ARBA00022692"/>
    </source>
</evidence>
<dbReference type="PANTHER" id="PTHR30518:SF2">
    <property type="entry name" value="ENDOLYTIC MUREIN TRANSGLYCOSYLASE"/>
    <property type="match status" value="1"/>
</dbReference>
<keyword evidence="7" id="KW-0997">Cell inner membrane</keyword>
<dbReference type="GO" id="GO:0008932">
    <property type="term" value="F:lytic endotransglycosylase activity"/>
    <property type="evidence" value="ECO:0007669"/>
    <property type="project" value="UniProtKB-UniRule"/>
</dbReference>
<dbReference type="EC" id="4.2.2.29" evidence="7"/>
<keyword evidence="2 7" id="KW-0812">Transmembrane</keyword>
<comment type="similarity">
    <text evidence="7">Belongs to the transglycosylase MltG family.</text>
</comment>
<evidence type="ECO:0000256" key="6">
    <source>
        <dbReference type="ARBA" id="ARBA00023316"/>
    </source>
</evidence>
<dbReference type="HAMAP" id="MF_02065">
    <property type="entry name" value="MltG"/>
    <property type="match status" value="1"/>
</dbReference>
<sequence>MARAIASNALTIGIVILLAVAGILAWGRSEFAGQGPLEEAICLLVPSGASMTSVSKDLEARGAISNSAVFRIGADYEDKSAQLKAGSFVVPAGASMQDIIAVVTASGRSTCGTDINLQIGVNVARVLVRELDPATQEQQELARIDLGAELPPLDMNLAVESTIAGGTVSLGTLMERPSTSYRVTLAEGVTSWQVVESLKAAAFLSGEISEIPAEGHLAPDSYETTRGGNRAAILERMEAKQETIVAELWQTRQAGLPLESPEEALTLASIVEKETGVPEERPLVASVFVNRLNQGMRLQTDPTVIYGITEGKGVLGRGLRQSELRDATPYNTYVIQGLPPTPIANPGRQAISATLNPDASDYLFFVADGTGGHAFASTLREHNVNVARWREIEAKQANQ</sequence>
<evidence type="ECO:0000313" key="9">
    <source>
        <dbReference type="Proteomes" id="UP000199382"/>
    </source>
</evidence>
<feature type="site" description="Important for catalytic activity" evidence="7">
    <location>
        <position position="274"/>
    </location>
</feature>
<gene>
    <name evidence="7" type="primary">mltG</name>
    <name evidence="8" type="ORF">SAMN04488026_10394</name>
</gene>
<keyword evidence="9" id="KW-1185">Reference proteome</keyword>
<dbReference type="Pfam" id="PF02618">
    <property type="entry name" value="YceG"/>
    <property type="match status" value="1"/>
</dbReference>
<keyword evidence="4 7" id="KW-0472">Membrane</keyword>
<dbReference type="Gene3D" id="3.30.1490.480">
    <property type="entry name" value="Endolytic murein transglycosylase"/>
    <property type="match status" value="1"/>
</dbReference>
<keyword evidence="6 7" id="KW-0961">Cell wall biogenesis/degradation</keyword>
<dbReference type="CDD" id="cd08010">
    <property type="entry name" value="MltG_like"/>
    <property type="match status" value="1"/>
</dbReference>
<evidence type="ECO:0000256" key="4">
    <source>
        <dbReference type="ARBA" id="ARBA00023136"/>
    </source>
</evidence>
<dbReference type="RefSeq" id="WP_093159052.1">
    <property type="nucleotide sequence ID" value="NZ_FNEK01000039.1"/>
</dbReference>
<protein>
    <recommendedName>
        <fullName evidence="7">Endolytic murein transglycosylase</fullName>
        <ecNumber evidence="7">4.2.2.29</ecNumber>
    </recommendedName>
    <alternativeName>
        <fullName evidence="7">Peptidoglycan lytic transglycosylase</fullName>
    </alternativeName>
    <alternativeName>
        <fullName evidence="7">Peptidoglycan polymerization terminase</fullName>
    </alternativeName>
</protein>
<proteinExistence type="inferred from homology"/>
<dbReference type="Proteomes" id="UP000199382">
    <property type="component" value="Unassembled WGS sequence"/>
</dbReference>
<keyword evidence="3 7" id="KW-1133">Transmembrane helix</keyword>
<evidence type="ECO:0000256" key="3">
    <source>
        <dbReference type="ARBA" id="ARBA00022989"/>
    </source>
</evidence>
<accession>A0A1G9BAA8</accession>
<dbReference type="GO" id="GO:0005886">
    <property type="term" value="C:plasma membrane"/>
    <property type="evidence" value="ECO:0007669"/>
    <property type="project" value="UniProtKB-UniRule"/>
</dbReference>
<dbReference type="Gene3D" id="3.30.160.60">
    <property type="entry name" value="Classic Zinc Finger"/>
    <property type="match status" value="1"/>
</dbReference>
<dbReference type="GO" id="GO:0071555">
    <property type="term" value="P:cell wall organization"/>
    <property type="evidence" value="ECO:0007669"/>
    <property type="project" value="UniProtKB-KW"/>
</dbReference>
<dbReference type="GO" id="GO:0009252">
    <property type="term" value="P:peptidoglycan biosynthetic process"/>
    <property type="evidence" value="ECO:0007669"/>
    <property type="project" value="UniProtKB-UniRule"/>
</dbReference>
<dbReference type="EMBL" id="FNEK01000039">
    <property type="protein sequence ID" value="SDK36457.1"/>
    <property type="molecule type" value="Genomic_DNA"/>
</dbReference>
<dbReference type="NCBIfam" id="TIGR00247">
    <property type="entry name" value="endolytic transglycosylase MltG"/>
    <property type="match status" value="1"/>
</dbReference>
<dbReference type="InterPro" id="IPR003770">
    <property type="entry name" value="MLTG-like"/>
</dbReference>
<dbReference type="STRING" id="571298.SAMN04488026_10394"/>
<evidence type="ECO:0000256" key="1">
    <source>
        <dbReference type="ARBA" id="ARBA00022475"/>
    </source>
</evidence>
<keyword evidence="1 7" id="KW-1003">Cell membrane</keyword>
<name>A0A1G9BAA8_9RHOB</name>
<comment type="function">
    <text evidence="7">Functions as a peptidoglycan terminase that cleaves nascent peptidoglycan strands endolytically to terminate their elongation.</text>
</comment>
<evidence type="ECO:0000256" key="7">
    <source>
        <dbReference type="HAMAP-Rule" id="MF_02065"/>
    </source>
</evidence>
<reference evidence="8 9" key="1">
    <citation type="submission" date="2016-10" db="EMBL/GenBank/DDBJ databases">
        <authorList>
            <person name="de Groot N.N."/>
        </authorList>
    </citation>
    <scope>NUCLEOTIDE SEQUENCE [LARGE SCALE GENOMIC DNA]</scope>
    <source>
        <strain evidence="8 9">DSM 25294</strain>
    </source>
</reference>